<name>A0AAN6SFD8_9PEZI</name>
<keyword evidence="2" id="KW-1185">Reference proteome</keyword>
<protein>
    <submittedName>
        <fullName evidence="1">Uncharacterized protein</fullName>
    </submittedName>
</protein>
<dbReference type="Proteomes" id="UP001303222">
    <property type="component" value="Unassembled WGS sequence"/>
</dbReference>
<sequence>MKHILILSLLSRNLRSSSTAFLSHSRPLHIIHGTVALSVVRTYLSHHLAAAPACLASRSYITLGGQGGHPLPSHLTAHRIGFFPPPPSSPPLYTIHLLSHSSHRIHSRAKRTVPAGPRGPTTWLAHSLTRSLMRSLVTALTHSICFCSNRCSAGYNWFRPIYW</sequence>
<reference evidence="1" key="2">
    <citation type="submission" date="2023-06" db="EMBL/GenBank/DDBJ databases">
        <authorList>
            <consortium name="Lawrence Berkeley National Laboratory"/>
            <person name="Mondo S.J."/>
            <person name="Hensen N."/>
            <person name="Bonometti L."/>
            <person name="Westerberg I."/>
            <person name="Brannstrom I.O."/>
            <person name="Guillou S."/>
            <person name="Cros-Aarteil S."/>
            <person name="Calhoun S."/>
            <person name="Haridas S."/>
            <person name="Kuo A."/>
            <person name="Pangilinan J."/>
            <person name="Riley R."/>
            <person name="Labutti K."/>
            <person name="Andreopoulos B."/>
            <person name="Lipzen A."/>
            <person name="Chen C."/>
            <person name="Yanf M."/>
            <person name="Daum C."/>
            <person name="Ng V."/>
            <person name="Clum A."/>
            <person name="Steindorff A."/>
            <person name="Ohm R."/>
            <person name="Martin F."/>
            <person name="Silar P."/>
            <person name="Natvig D."/>
            <person name="Lalanne C."/>
            <person name="Gautier V."/>
            <person name="Ament-Velasquez S.L."/>
            <person name="Kruys A."/>
            <person name="Hutchinson M.I."/>
            <person name="Powell A.J."/>
            <person name="Barry K."/>
            <person name="Miller A.N."/>
            <person name="Grigoriev I.V."/>
            <person name="Debuchy R."/>
            <person name="Gladieux P."/>
            <person name="Thoren M.H."/>
            <person name="Johannesson H."/>
        </authorList>
    </citation>
    <scope>NUCLEOTIDE SEQUENCE</scope>
    <source>
        <strain evidence="1">CBS 626.80</strain>
    </source>
</reference>
<comment type="caution">
    <text evidence="1">The sequence shown here is derived from an EMBL/GenBank/DDBJ whole genome shotgun (WGS) entry which is preliminary data.</text>
</comment>
<evidence type="ECO:0000313" key="1">
    <source>
        <dbReference type="EMBL" id="KAK3950976.1"/>
    </source>
</evidence>
<evidence type="ECO:0000313" key="2">
    <source>
        <dbReference type="Proteomes" id="UP001303222"/>
    </source>
</evidence>
<gene>
    <name evidence="1" type="ORF">QBC32DRAFT_5097</name>
</gene>
<accession>A0AAN6SFD8</accession>
<proteinExistence type="predicted"/>
<reference evidence="1" key="1">
    <citation type="journal article" date="2023" name="Mol. Phylogenet. Evol.">
        <title>Genome-scale phylogeny and comparative genomics of the fungal order Sordariales.</title>
        <authorList>
            <person name="Hensen N."/>
            <person name="Bonometti L."/>
            <person name="Westerberg I."/>
            <person name="Brannstrom I.O."/>
            <person name="Guillou S."/>
            <person name="Cros-Aarteil S."/>
            <person name="Calhoun S."/>
            <person name="Haridas S."/>
            <person name="Kuo A."/>
            <person name="Mondo S."/>
            <person name="Pangilinan J."/>
            <person name="Riley R."/>
            <person name="LaButti K."/>
            <person name="Andreopoulos B."/>
            <person name="Lipzen A."/>
            <person name="Chen C."/>
            <person name="Yan M."/>
            <person name="Daum C."/>
            <person name="Ng V."/>
            <person name="Clum A."/>
            <person name="Steindorff A."/>
            <person name="Ohm R.A."/>
            <person name="Martin F."/>
            <person name="Silar P."/>
            <person name="Natvig D.O."/>
            <person name="Lalanne C."/>
            <person name="Gautier V."/>
            <person name="Ament-Velasquez S.L."/>
            <person name="Kruys A."/>
            <person name="Hutchinson M.I."/>
            <person name="Powell A.J."/>
            <person name="Barry K."/>
            <person name="Miller A.N."/>
            <person name="Grigoriev I.V."/>
            <person name="Debuchy R."/>
            <person name="Gladieux P."/>
            <person name="Hiltunen Thoren M."/>
            <person name="Johannesson H."/>
        </authorList>
    </citation>
    <scope>NUCLEOTIDE SEQUENCE</scope>
    <source>
        <strain evidence="1">CBS 626.80</strain>
    </source>
</reference>
<organism evidence="1 2">
    <name type="scientific">Pseudoneurospora amorphoporcata</name>
    <dbReference type="NCBI Taxonomy" id="241081"/>
    <lineage>
        <taxon>Eukaryota</taxon>
        <taxon>Fungi</taxon>
        <taxon>Dikarya</taxon>
        <taxon>Ascomycota</taxon>
        <taxon>Pezizomycotina</taxon>
        <taxon>Sordariomycetes</taxon>
        <taxon>Sordariomycetidae</taxon>
        <taxon>Sordariales</taxon>
        <taxon>Sordariaceae</taxon>
        <taxon>Pseudoneurospora</taxon>
    </lineage>
</organism>
<dbReference type="EMBL" id="MU859161">
    <property type="protein sequence ID" value="KAK3950976.1"/>
    <property type="molecule type" value="Genomic_DNA"/>
</dbReference>
<dbReference type="AlphaFoldDB" id="A0AAN6SFD8"/>